<dbReference type="Proteomes" id="UP000085678">
    <property type="component" value="Unplaced"/>
</dbReference>
<dbReference type="Pfam" id="PF01145">
    <property type="entry name" value="Band_7"/>
    <property type="match status" value="1"/>
</dbReference>
<feature type="domain" description="Band 7" evidence="5">
    <location>
        <begin position="34"/>
        <end position="192"/>
    </location>
</feature>
<dbReference type="KEGG" id="lak:106171160"/>
<evidence type="ECO:0000313" key="6">
    <source>
        <dbReference type="Proteomes" id="UP000085678"/>
    </source>
</evidence>
<dbReference type="InterPro" id="IPR032435">
    <property type="entry name" value="STML2-like_C"/>
</dbReference>
<comment type="subcellular location">
    <subcellularLocation>
        <location evidence="1">Mitochondrion</location>
    </subcellularLocation>
</comment>
<dbReference type="SMART" id="SM00244">
    <property type="entry name" value="PHB"/>
    <property type="match status" value="1"/>
</dbReference>
<dbReference type="GO" id="GO:0005739">
    <property type="term" value="C:mitochondrion"/>
    <property type="evidence" value="ECO:0007669"/>
    <property type="project" value="UniProtKB-SubCell"/>
</dbReference>
<reference evidence="7" key="1">
    <citation type="submission" date="2025-08" db="UniProtKB">
        <authorList>
            <consortium name="RefSeq"/>
        </authorList>
    </citation>
    <scope>IDENTIFICATION</scope>
    <source>
        <tissue evidence="7">Gonads</tissue>
    </source>
</reference>
<keyword evidence="6" id="KW-1185">Reference proteome</keyword>
<dbReference type="OMA" id="YLQMLPK"/>
<dbReference type="GO" id="GO:0016020">
    <property type="term" value="C:membrane"/>
    <property type="evidence" value="ECO:0007669"/>
    <property type="project" value="InterPro"/>
</dbReference>
<gene>
    <name evidence="7" type="primary">LOC106171160</name>
</gene>
<dbReference type="STRING" id="7574.A0A1S3JA76"/>
<dbReference type="RefSeq" id="XP_013406784.1">
    <property type="nucleotide sequence ID" value="XM_013551330.1"/>
</dbReference>
<dbReference type="PANTHER" id="PTHR43327">
    <property type="entry name" value="STOMATIN-LIKE PROTEIN 2, MITOCHONDRIAL"/>
    <property type="match status" value="1"/>
</dbReference>
<feature type="region of interest" description="Disordered" evidence="4">
    <location>
        <begin position="329"/>
        <end position="381"/>
    </location>
</feature>
<proteinExistence type="inferred from homology"/>
<dbReference type="InterPro" id="IPR001107">
    <property type="entry name" value="Band_7"/>
</dbReference>
<accession>A0A1S3JA76</accession>
<dbReference type="FunFam" id="3.30.479.30:FF:000008">
    <property type="entry name" value="Stomatin-like protein 2, mitochondrial"/>
    <property type="match status" value="1"/>
</dbReference>
<dbReference type="CDD" id="cd08829">
    <property type="entry name" value="SPFH_paraslipin"/>
    <property type="match status" value="1"/>
</dbReference>
<dbReference type="SUPFAM" id="SSF117892">
    <property type="entry name" value="Band 7/SPFH domain"/>
    <property type="match status" value="1"/>
</dbReference>
<evidence type="ECO:0000256" key="1">
    <source>
        <dbReference type="ARBA" id="ARBA00004173"/>
    </source>
</evidence>
<evidence type="ECO:0000313" key="7">
    <source>
        <dbReference type="RefSeq" id="XP_013406784.1"/>
    </source>
</evidence>
<comment type="similarity">
    <text evidence="2">Belongs to the band 7/mec-2 family.</text>
</comment>
<dbReference type="AlphaFoldDB" id="A0A1S3JA76"/>
<feature type="compositionally biased region" description="Basic and acidic residues" evidence="4">
    <location>
        <begin position="368"/>
        <end position="381"/>
    </location>
</feature>
<dbReference type="PANTHER" id="PTHR43327:SF10">
    <property type="entry name" value="STOMATIN-LIKE PROTEIN 2, MITOCHONDRIAL"/>
    <property type="match status" value="1"/>
</dbReference>
<dbReference type="OrthoDB" id="434619at2759"/>
<dbReference type="InterPro" id="IPR036013">
    <property type="entry name" value="Band_7/SPFH_dom_sf"/>
</dbReference>
<dbReference type="GO" id="GO:0007005">
    <property type="term" value="P:mitochondrion organization"/>
    <property type="evidence" value="ECO:0007669"/>
    <property type="project" value="TreeGrafter"/>
</dbReference>
<name>A0A1S3JA76_LINAN</name>
<dbReference type="FunCoup" id="A0A1S3JA76">
    <property type="interactions" value="2576"/>
</dbReference>
<evidence type="ECO:0000259" key="5">
    <source>
        <dbReference type="SMART" id="SM00244"/>
    </source>
</evidence>
<evidence type="ECO:0000256" key="4">
    <source>
        <dbReference type="SAM" id="MobiDB-lite"/>
    </source>
</evidence>
<dbReference type="PRINTS" id="PR00721">
    <property type="entry name" value="STOMATIN"/>
</dbReference>
<evidence type="ECO:0000256" key="3">
    <source>
        <dbReference type="ARBA" id="ARBA00023128"/>
    </source>
</evidence>
<evidence type="ECO:0000256" key="2">
    <source>
        <dbReference type="ARBA" id="ARBA00008164"/>
    </source>
</evidence>
<keyword evidence="3" id="KW-0496">Mitochondrion</keyword>
<dbReference type="InterPro" id="IPR001972">
    <property type="entry name" value="Stomatin_HflK_fam"/>
</dbReference>
<sequence length="381" mass="41990">MLSKNILRLRILRPLPQQVNHHQTRYRSDLPINYGVLFVPQQEAWVVERFGKFLRILEPGLNFQIPVIDSIRYVQSLKELAINIPQQSAITVDNVTIAIDGVLYLKVMDPYKASYGVEDPEYAITQLAQTTMRSEIGKIELDTVFRERETLNTCIVESINKASNSWGIECLRYEIRDIKMPEKVAEAMQLQVEAERKKRASILESEGVKVAEINVAEGKKQATILASEAVRTENINRALGEAEAILAIANARADATRAVAKAIGAQNGMNAVSMTVAEQYISAFGNLAKTGNTVLLPTNTGDISSMVGQAMTIYKTLSTPSQTQLIEDAKGAETAENEEEEIETPAVSPGTSVEAENDIGYSDPDSLGPHEEPDPTKEKND</sequence>
<dbReference type="GeneID" id="106171160"/>
<dbReference type="InterPro" id="IPR050710">
    <property type="entry name" value="Band7/mec-2_domain"/>
</dbReference>
<organism evidence="6 7">
    <name type="scientific">Lingula anatina</name>
    <name type="common">Brachiopod</name>
    <name type="synonym">Lingula unguis</name>
    <dbReference type="NCBI Taxonomy" id="7574"/>
    <lineage>
        <taxon>Eukaryota</taxon>
        <taxon>Metazoa</taxon>
        <taxon>Spiralia</taxon>
        <taxon>Lophotrochozoa</taxon>
        <taxon>Brachiopoda</taxon>
        <taxon>Linguliformea</taxon>
        <taxon>Lingulata</taxon>
        <taxon>Lingulida</taxon>
        <taxon>Linguloidea</taxon>
        <taxon>Lingulidae</taxon>
        <taxon>Lingula</taxon>
    </lineage>
</organism>
<protein>
    <submittedName>
        <fullName evidence="7">Stomatin-like protein 2, mitochondrial</fullName>
    </submittedName>
</protein>
<dbReference type="Pfam" id="PF16200">
    <property type="entry name" value="Band_7_C"/>
    <property type="match status" value="1"/>
</dbReference>
<dbReference type="InParanoid" id="A0A1S3JA76"/>
<dbReference type="Gene3D" id="3.30.479.30">
    <property type="entry name" value="Band 7 domain"/>
    <property type="match status" value="1"/>
</dbReference>